<accession>A0ABZ0I4Z0</accession>
<protein>
    <recommendedName>
        <fullName evidence="3">Phage terminase-like protein, large subunit, contains N-terminal HTH domain</fullName>
    </recommendedName>
</protein>
<organism evidence="1 2">
    <name type="scientific">Congregibacter variabilis</name>
    <dbReference type="NCBI Taxonomy" id="3081200"/>
    <lineage>
        <taxon>Bacteria</taxon>
        <taxon>Pseudomonadati</taxon>
        <taxon>Pseudomonadota</taxon>
        <taxon>Gammaproteobacteria</taxon>
        <taxon>Cellvibrionales</taxon>
        <taxon>Halieaceae</taxon>
        <taxon>Congregibacter</taxon>
    </lineage>
</organism>
<reference evidence="1 2" key="1">
    <citation type="submission" date="2023-10" db="EMBL/GenBank/DDBJ databases">
        <title>Two novel species belonging to the OM43/NOR5 clade.</title>
        <authorList>
            <person name="Park M."/>
        </authorList>
    </citation>
    <scope>NUCLEOTIDE SEQUENCE [LARGE SCALE GENOMIC DNA]</scope>
    <source>
        <strain evidence="1 2">IMCC43200</strain>
    </source>
</reference>
<evidence type="ECO:0008006" key="3">
    <source>
        <dbReference type="Google" id="ProtNLM"/>
    </source>
</evidence>
<proteinExistence type="predicted"/>
<sequence>MGGITIIDLMTDPQLFGKQFRGPSFEAWRVLLAGFYGLPLTDEQAVVWHELTGRDKPAGPHDELWQAIGRRGGKTQIAALLAVYEACFRDHAPKLSPGEVATVMCIAADRKQSRSLMRYIVGLMESNPMLKRLIVRQDRESLELSNRCVIEIAAASFRSVRGYTLRAVLCDEIAFWRSDESANPDSEIIAALRPALATLNGPLIALSSPYAKRGELWHNYRRHFATDSPVLVAQAPSRTMNPGLPQRVVDAAKDRDPVAAASEYGAEFRSDIQSFIDPVLLDSLTRSEPAVLPPAPGIKYTAFADPSGGGPDGFSLAICHRERDTVIVDLVTERTRTNPASVVSEYCKILQQYRIQVVGGDKYAGQWVANEFSRHGVRYNYSAKNRSELYIDTLAMLNAGEVELPPVDKLARQFANLERRTSRSGRDSIDHPPGLHDDLANAVAGAVVSQQKDRQCITPIFGQVRTL</sequence>
<evidence type="ECO:0000313" key="2">
    <source>
        <dbReference type="Proteomes" id="UP001626537"/>
    </source>
</evidence>
<dbReference type="Gene3D" id="3.30.420.240">
    <property type="match status" value="1"/>
</dbReference>
<dbReference type="RefSeq" id="WP_407348323.1">
    <property type="nucleotide sequence ID" value="NZ_CP136864.1"/>
</dbReference>
<dbReference type="Gene3D" id="3.40.50.300">
    <property type="entry name" value="P-loop containing nucleotide triphosphate hydrolases"/>
    <property type="match status" value="1"/>
</dbReference>
<gene>
    <name evidence="1" type="ORF">R0135_00580</name>
</gene>
<dbReference type="EMBL" id="CP136864">
    <property type="protein sequence ID" value="WOJ93679.1"/>
    <property type="molecule type" value="Genomic_DNA"/>
</dbReference>
<dbReference type="Proteomes" id="UP001626537">
    <property type="component" value="Chromosome"/>
</dbReference>
<evidence type="ECO:0000313" key="1">
    <source>
        <dbReference type="EMBL" id="WOJ93679.1"/>
    </source>
</evidence>
<dbReference type="InterPro" id="IPR027417">
    <property type="entry name" value="P-loop_NTPase"/>
</dbReference>
<name>A0ABZ0I4Z0_9GAMM</name>
<keyword evidence="2" id="KW-1185">Reference proteome</keyword>